<feature type="non-terminal residue" evidence="1">
    <location>
        <position position="1"/>
    </location>
</feature>
<reference evidence="1" key="1">
    <citation type="submission" date="2021-11" db="EMBL/GenBank/DDBJ databases">
        <authorList>
            <consortium name="Genoscope - CEA"/>
            <person name="William W."/>
        </authorList>
    </citation>
    <scope>NUCLEOTIDE SEQUENCE</scope>
</reference>
<dbReference type="EMBL" id="CAKKNE010000002">
    <property type="protein sequence ID" value="CAH0367670.1"/>
    <property type="molecule type" value="Genomic_DNA"/>
</dbReference>
<protein>
    <submittedName>
        <fullName evidence="1">Uncharacterized protein</fullName>
    </submittedName>
</protein>
<sequence length="53" mass="5747">MAAPPTSVLKEVLGLGLLSRLASDSRSEGMVEYEVIVLFFALSRVASEARECF</sequence>
<dbReference type="Proteomes" id="UP000789595">
    <property type="component" value="Unassembled WGS sequence"/>
</dbReference>
<organism evidence="1 2">
    <name type="scientific">Pelagomonas calceolata</name>
    <dbReference type="NCBI Taxonomy" id="35677"/>
    <lineage>
        <taxon>Eukaryota</taxon>
        <taxon>Sar</taxon>
        <taxon>Stramenopiles</taxon>
        <taxon>Ochrophyta</taxon>
        <taxon>Pelagophyceae</taxon>
        <taxon>Pelagomonadales</taxon>
        <taxon>Pelagomonadaceae</taxon>
        <taxon>Pelagomonas</taxon>
    </lineage>
</organism>
<keyword evidence="2" id="KW-1185">Reference proteome</keyword>
<comment type="caution">
    <text evidence="1">The sequence shown here is derived from an EMBL/GenBank/DDBJ whole genome shotgun (WGS) entry which is preliminary data.</text>
</comment>
<evidence type="ECO:0000313" key="2">
    <source>
        <dbReference type="Proteomes" id="UP000789595"/>
    </source>
</evidence>
<proteinExistence type="predicted"/>
<accession>A0A8J2SAG2</accession>
<dbReference type="AlphaFoldDB" id="A0A8J2SAG2"/>
<name>A0A8J2SAG2_9STRA</name>
<gene>
    <name evidence="1" type="ORF">PECAL_2P07030</name>
</gene>
<evidence type="ECO:0000313" key="1">
    <source>
        <dbReference type="EMBL" id="CAH0367670.1"/>
    </source>
</evidence>